<sequence>MRSPRLCRVNATRPRRRTARPHLLAAVALGVAPLLASCSFGTSNFDAQTNQFYTPGEGVNERSGGVDVLHALVVADEAGRGRFIAGLVNNSDLEDDALTGVQGAGDSADVQGTLAAPIDVERDGFVQLADEGVEPVVLEGDAIVPGRFIEVTIAFEKAADATIKLPVVNGEDDFEGIDLPSEETSP</sequence>
<name>A0A6J4MCU3_9ACTN</name>
<evidence type="ECO:0000256" key="1">
    <source>
        <dbReference type="SAM" id="SignalP"/>
    </source>
</evidence>
<organism evidence="2">
    <name type="scientific">uncultured Nocardioidaceae bacterium</name>
    <dbReference type="NCBI Taxonomy" id="253824"/>
    <lineage>
        <taxon>Bacteria</taxon>
        <taxon>Bacillati</taxon>
        <taxon>Actinomycetota</taxon>
        <taxon>Actinomycetes</taxon>
        <taxon>Propionibacteriales</taxon>
        <taxon>Nocardioidaceae</taxon>
        <taxon>environmental samples</taxon>
    </lineage>
</organism>
<feature type="signal peptide" evidence="1">
    <location>
        <begin position="1"/>
        <end position="36"/>
    </location>
</feature>
<reference evidence="2" key="1">
    <citation type="submission" date="2020-02" db="EMBL/GenBank/DDBJ databases">
        <authorList>
            <person name="Meier V. D."/>
        </authorList>
    </citation>
    <scope>NUCLEOTIDE SEQUENCE</scope>
    <source>
        <strain evidence="2">AVDCRST_MAG36</strain>
    </source>
</reference>
<keyword evidence="1" id="KW-0732">Signal</keyword>
<dbReference type="AlphaFoldDB" id="A0A6J4MCU3"/>
<evidence type="ECO:0008006" key="3">
    <source>
        <dbReference type="Google" id="ProtNLM"/>
    </source>
</evidence>
<accession>A0A6J4MCU3</accession>
<protein>
    <recommendedName>
        <fullName evidence="3">Copper(I)-binding protein</fullName>
    </recommendedName>
</protein>
<gene>
    <name evidence="2" type="ORF">AVDCRST_MAG36-2215</name>
</gene>
<feature type="chain" id="PRO_5039248166" description="Copper(I)-binding protein" evidence="1">
    <location>
        <begin position="37"/>
        <end position="186"/>
    </location>
</feature>
<dbReference type="EMBL" id="CADCUH010000149">
    <property type="protein sequence ID" value="CAA9354520.1"/>
    <property type="molecule type" value="Genomic_DNA"/>
</dbReference>
<proteinExistence type="predicted"/>
<evidence type="ECO:0000313" key="2">
    <source>
        <dbReference type="EMBL" id="CAA9354520.1"/>
    </source>
</evidence>